<proteinExistence type="predicted"/>
<evidence type="ECO:0000313" key="2">
    <source>
        <dbReference type="Proteomes" id="UP001328107"/>
    </source>
</evidence>
<dbReference type="AlphaFoldDB" id="A0AAN4Z5E7"/>
<keyword evidence="2" id="KW-1185">Reference proteome</keyword>
<dbReference type="Proteomes" id="UP001328107">
    <property type="component" value="Unassembled WGS sequence"/>
</dbReference>
<evidence type="ECO:0000313" key="1">
    <source>
        <dbReference type="EMBL" id="GMR31540.1"/>
    </source>
</evidence>
<organism evidence="1 2">
    <name type="scientific">Pristionchus mayeri</name>
    <dbReference type="NCBI Taxonomy" id="1317129"/>
    <lineage>
        <taxon>Eukaryota</taxon>
        <taxon>Metazoa</taxon>
        <taxon>Ecdysozoa</taxon>
        <taxon>Nematoda</taxon>
        <taxon>Chromadorea</taxon>
        <taxon>Rhabditida</taxon>
        <taxon>Rhabditina</taxon>
        <taxon>Diplogasteromorpha</taxon>
        <taxon>Diplogasteroidea</taxon>
        <taxon>Neodiplogasteridae</taxon>
        <taxon>Pristionchus</taxon>
    </lineage>
</organism>
<reference evidence="2" key="1">
    <citation type="submission" date="2022-10" db="EMBL/GenBank/DDBJ databases">
        <title>Genome assembly of Pristionchus species.</title>
        <authorList>
            <person name="Yoshida K."/>
            <person name="Sommer R.J."/>
        </authorList>
    </citation>
    <scope>NUCLEOTIDE SEQUENCE [LARGE SCALE GENOMIC DNA]</scope>
    <source>
        <strain evidence="2">RS5460</strain>
    </source>
</reference>
<accession>A0AAN4Z5E7</accession>
<feature type="non-terminal residue" evidence="1">
    <location>
        <position position="1"/>
    </location>
</feature>
<feature type="non-terminal residue" evidence="1">
    <location>
        <position position="63"/>
    </location>
</feature>
<protein>
    <submittedName>
        <fullName evidence="1">Uncharacterized protein</fullName>
    </submittedName>
</protein>
<name>A0AAN4Z5E7_9BILA</name>
<sequence length="63" mass="7047">LHIFLLIGEEEELSLCLVHDEEVAATRTKSCPCCSVVLHVEVPRQGNRAVLCFDHRCIRITGS</sequence>
<dbReference type="EMBL" id="BTRK01000001">
    <property type="protein sequence ID" value="GMR31540.1"/>
    <property type="molecule type" value="Genomic_DNA"/>
</dbReference>
<comment type="caution">
    <text evidence="1">The sequence shown here is derived from an EMBL/GenBank/DDBJ whole genome shotgun (WGS) entry which is preliminary data.</text>
</comment>
<gene>
    <name evidence="1" type="ORF">PMAYCL1PPCAC_01735</name>
</gene>